<reference evidence="4" key="1">
    <citation type="journal article" date="2009" name="Genome Res.">
        <title>Comparative genomic analyses of the human fungal pathogens Coccidioides and their relatives.</title>
        <authorList>
            <person name="Sharpton T.J."/>
            <person name="Stajich J.E."/>
            <person name="Rounsley S.D."/>
            <person name="Gardner M.J."/>
            <person name="Wortman J.R."/>
            <person name="Jordar V.S."/>
            <person name="Maiti R."/>
            <person name="Kodira C.D."/>
            <person name="Neafsey D.E."/>
            <person name="Zeng Q."/>
            <person name="Hung C.-Y."/>
            <person name="McMahan C."/>
            <person name="Muszewska A."/>
            <person name="Grynberg M."/>
            <person name="Mandel M.A."/>
            <person name="Kellner E.M."/>
            <person name="Barker B.M."/>
            <person name="Galgiani J.N."/>
            <person name="Orbach M.J."/>
            <person name="Kirkland T.N."/>
            <person name="Cole G.T."/>
            <person name="Henn M.R."/>
            <person name="Birren B.W."/>
            <person name="Taylor J.W."/>
        </authorList>
    </citation>
    <scope>NUCLEOTIDE SEQUENCE [LARGE SCALE GENOMIC DNA]</scope>
    <source>
        <strain evidence="4">UAMH 1704</strain>
    </source>
</reference>
<dbReference type="InterPro" id="IPR020999">
    <property type="entry name" value="Chitin_synth_reg_RCR"/>
</dbReference>
<protein>
    <submittedName>
        <fullName evidence="3">Uncharacterized protein</fullName>
    </submittedName>
</protein>
<dbReference type="Pfam" id="PF12273">
    <property type="entry name" value="RCR"/>
    <property type="match status" value="1"/>
</dbReference>
<organism evidence="3 4">
    <name type="scientific">Uncinocarpus reesii (strain UAMH 1704)</name>
    <dbReference type="NCBI Taxonomy" id="336963"/>
    <lineage>
        <taxon>Eukaryota</taxon>
        <taxon>Fungi</taxon>
        <taxon>Dikarya</taxon>
        <taxon>Ascomycota</taxon>
        <taxon>Pezizomycotina</taxon>
        <taxon>Eurotiomycetes</taxon>
        <taxon>Eurotiomycetidae</taxon>
        <taxon>Onygenales</taxon>
        <taxon>Onygenaceae</taxon>
        <taxon>Uncinocarpus</taxon>
    </lineage>
</organism>
<keyword evidence="2" id="KW-0812">Transmembrane</keyword>
<keyword evidence="2" id="KW-1133">Transmembrane helix</keyword>
<dbReference type="PANTHER" id="PTHR28187:SF1">
    <property type="entry name" value="PROTEIN RCR1-RELATED"/>
    <property type="match status" value="1"/>
</dbReference>
<dbReference type="GO" id="GO:0016192">
    <property type="term" value="P:vesicle-mediated transport"/>
    <property type="evidence" value="ECO:0007669"/>
    <property type="project" value="TreeGrafter"/>
</dbReference>
<dbReference type="EMBL" id="CH476615">
    <property type="protein sequence ID" value="EEP76219.1"/>
    <property type="molecule type" value="Genomic_DNA"/>
</dbReference>
<dbReference type="FunCoup" id="C4JFY8">
    <property type="interactions" value="19"/>
</dbReference>
<dbReference type="InParanoid" id="C4JFY8"/>
<evidence type="ECO:0000313" key="3">
    <source>
        <dbReference type="EMBL" id="EEP76219.1"/>
    </source>
</evidence>
<dbReference type="OrthoDB" id="3556830at2759"/>
<dbReference type="Proteomes" id="UP000002058">
    <property type="component" value="Unassembled WGS sequence"/>
</dbReference>
<keyword evidence="4" id="KW-1185">Reference proteome</keyword>
<dbReference type="HOGENOM" id="CLU_131051_1_0_1"/>
<feature type="transmembrane region" description="Helical" evidence="2">
    <location>
        <begin position="29"/>
        <end position="51"/>
    </location>
</feature>
<evidence type="ECO:0000313" key="4">
    <source>
        <dbReference type="Proteomes" id="UP000002058"/>
    </source>
</evidence>
<dbReference type="RefSeq" id="XP_002541552.1">
    <property type="nucleotide sequence ID" value="XM_002541506.1"/>
</dbReference>
<feature type="region of interest" description="Disordered" evidence="1">
    <location>
        <begin position="73"/>
        <end position="154"/>
    </location>
</feature>
<evidence type="ECO:0000256" key="2">
    <source>
        <dbReference type="SAM" id="Phobius"/>
    </source>
</evidence>
<dbReference type="AlphaFoldDB" id="C4JFY8"/>
<evidence type="ECO:0000256" key="1">
    <source>
        <dbReference type="SAM" id="MobiDB-lite"/>
    </source>
</evidence>
<sequence length="154" mass="17333">MILAKRRECWTYDNGRTYHCSVWSDWGRWVFLAILIAGAFLLFFLFACISARRRRRRGMRPFMGTGWVANMAPYGKPGTHPPPPQYQHYPPPPQYTPAGGPYYPGPGYNANPPPNQGQTSHQQTGVELQPPQNAYRGESVYGPPPDAPGQQKTV</sequence>
<dbReference type="OMA" id="YDWGRWV"/>
<feature type="compositionally biased region" description="Pro residues" evidence="1">
    <location>
        <begin position="79"/>
        <end position="95"/>
    </location>
</feature>
<dbReference type="PANTHER" id="PTHR28187">
    <property type="entry name" value="PROTEIN RCR1-RELATED"/>
    <property type="match status" value="1"/>
</dbReference>
<dbReference type="VEuPathDB" id="FungiDB:UREG_01068"/>
<feature type="compositionally biased region" description="Polar residues" evidence="1">
    <location>
        <begin position="119"/>
        <end position="132"/>
    </location>
</feature>
<feature type="compositionally biased region" description="Low complexity" evidence="1">
    <location>
        <begin position="96"/>
        <end position="110"/>
    </location>
</feature>
<dbReference type="eggNOG" id="ENOG502S8F1">
    <property type="taxonomic scope" value="Eukaryota"/>
</dbReference>
<gene>
    <name evidence="3" type="ORF">UREG_01068</name>
</gene>
<dbReference type="KEGG" id="ure:UREG_01068"/>
<dbReference type="GeneID" id="8438275"/>
<keyword evidence="2" id="KW-0472">Membrane</keyword>
<accession>C4JFY8</accession>
<proteinExistence type="predicted"/>
<name>C4JFY8_UNCRE</name>